<reference evidence="1 2" key="1">
    <citation type="submission" date="2019-02" db="EMBL/GenBank/DDBJ databases">
        <title>Deep-cultivation of Planctomycetes and their phenomic and genomic characterization uncovers novel biology.</title>
        <authorList>
            <person name="Wiegand S."/>
            <person name="Jogler M."/>
            <person name="Boedeker C."/>
            <person name="Pinto D."/>
            <person name="Vollmers J."/>
            <person name="Rivas-Marin E."/>
            <person name="Kohn T."/>
            <person name="Peeters S.H."/>
            <person name="Heuer A."/>
            <person name="Rast P."/>
            <person name="Oberbeckmann S."/>
            <person name="Bunk B."/>
            <person name="Jeske O."/>
            <person name="Meyerdierks A."/>
            <person name="Storesund J.E."/>
            <person name="Kallscheuer N."/>
            <person name="Luecker S."/>
            <person name="Lage O.M."/>
            <person name="Pohl T."/>
            <person name="Merkel B.J."/>
            <person name="Hornburger P."/>
            <person name="Mueller R.-W."/>
            <person name="Bruemmer F."/>
            <person name="Labrenz M."/>
            <person name="Spormann A.M."/>
            <person name="Op den Camp H."/>
            <person name="Overmann J."/>
            <person name="Amann R."/>
            <person name="Jetten M.S.M."/>
            <person name="Mascher T."/>
            <person name="Medema M.H."/>
            <person name="Devos D.P."/>
            <person name="Kaster A.-K."/>
            <person name="Ovreas L."/>
            <person name="Rohde M."/>
            <person name="Galperin M.Y."/>
            <person name="Jogler C."/>
        </authorList>
    </citation>
    <scope>NUCLEOTIDE SEQUENCE [LARGE SCALE GENOMIC DNA]</scope>
    <source>
        <strain evidence="1 2">Poly30</strain>
    </source>
</reference>
<dbReference type="AlphaFoldDB" id="A0A518EYY2"/>
<keyword evidence="2" id="KW-1185">Reference proteome</keyword>
<protein>
    <submittedName>
        <fullName evidence="1">Uncharacterized protein</fullName>
    </submittedName>
</protein>
<sequence>MPEATATPSPISHSARFGLISFLACTAACASAGPSQRGQCVRVVDEAGMPVAGAEVRRLEEPLWAGRVGSVTFTDERGRAFFDAGVHRRYEARASDPTRRSLPSADGLDGLADSLETPLTLKLHELKVGAVRVPGEQIMSSGCLGLAPVDAAEVPRALVERWPDATWLCGFDGSGSLGSKVELELDVLGFAPTAVTLPLVPVTRFVSPVVVGAAGLQPWPWFCVPVVLRDPDGEPLPPPTMDAARLVMSARRLLDPGQEPRHRHYALAPLRDGSEEVWLPEGRYELRLNGISSLGAGALRWKSTLGEHFVEAATEALDVALPVVLRALQLRLQYKNEEPRSSSIKARSAAGFEGSWVVDGAEGATLLLPLGPVELTLEVHGPEGEFWRLERTIEVRDPPGAEIVWSMP</sequence>
<dbReference type="Proteomes" id="UP000320390">
    <property type="component" value="Chromosome"/>
</dbReference>
<gene>
    <name evidence="1" type="ORF">Poly30_48580</name>
</gene>
<accession>A0A518EYY2</accession>
<evidence type="ECO:0000313" key="2">
    <source>
        <dbReference type="Proteomes" id="UP000320390"/>
    </source>
</evidence>
<proteinExistence type="predicted"/>
<dbReference type="EMBL" id="CP036434">
    <property type="protein sequence ID" value="QDV09300.1"/>
    <property type="molecule type" value="Genomic_DNA"/>
</dbReference>
<name>A0A518EYY2_9BACT</name>
<evidence type="ECO:0000313" key="1">
    <source>
        <dbReference type="EMBL" id="QDV09300.1"/>
    </source>
</evidence>
<organism evidence="1 2">
    <name type="scientific">Saltatorellus ferox</name>
    <dbReference type="NCBI Taxonomy" id="2528018"/>
    <lineage>
        <taxon>Bacteria</taxon>
        <taxon>Pseudomonadati</taxon>
        <taxon>Planctomycetota</taxon>
        <taxon>Planctomycetia</taxon>
        <taxon>Planctomycetia incertae sedis</taxon>
        <taxon>Saltatorellus</taxon>
    </lineage>
</organism>